<organism evidence="1 2">
    <name type="scientific">Novipirellula galeiformis</name>
    <dbReference type="NCBI Taxonomy" id="2528004"/>
    <lineage>
        <taxon>Bacteria</taxon>
        <taxon>Pseudomonadati</taxon>
        <taxon>Planctomycetota</taxon>
        <taxon>Planctomycetia</taxon>
        <taxon>Pirellulales</taxon>
        <taxon>Pirellulaceae</taxon>
        <taxon>Novipirellula</taxon>
    </lineage>
</organism>
<keyword evidence="2" id="KW-1185">Reference proteome</keyword>
<proteinExistence type="predicted"/>
<gene>
    <name evidence="1" type="ORF">Pla52o_25050</name>
</gene>
<accession>A0A5C6CFP5</accession>
<reference evidence="1 2" key="1">
    <citation type="submission" date="2019-02" db="EMBL/GenBank/DDBJ databases">
        <title>Deep-cultivation of Planctomycetes and their phenomic and genomic characterization uncovers novel biology.</title>
        <authorList>
            <person name="Wiegand S."/>
            <person name="Jogler M."/>
            <person name="Boedeker C."/>
            <person name="Pinto D."/>
            <person name="Vollmers J."/>
            <person name="Rivas-Marin E."/>
            <person name="Kohn T."/>
            <person name="Peeters S.H."/>
            <person name="Heuer A."/>
            <person name="Rast P."/>
            <person name="Oberbeckmann S."/>
            <person name="Bunk B."/>
            <person name="Jeske O."/>
            <person name="Meyerdierks A."/>
            <person name="Storesund J.E."/>
            <person name="Kallscheuer N."/>
            <person name="Luecker S."/>
            <person name="Lage O.M."/>
            <person name="Pohl T."/>
            <person name="Merkel B.J."/>
            <person name="Hornburger P."/>
            <person name="Mueller R.-W."/>
            <person name="Bruemmer F."/>
            <person name="Labrenz M."/>
            <person name="Spormann A.M."/>
            <person name="Op Den Camp H."/>
            <person name="Overmann J."/>
            <person name="Amann R."/>
            <person name="Jetten M.S.M."/>
            <person name="Mascher T."/>
            <person name="Medema M.H."/>
            <person name="Devos D.P."/>
            <person name="Kaster A.-K."/>
            <person name="Ovreas L."/>
            <person name="Rohde M."/>
            <person name="Galperin M.Y."/>
            <person name="Jogler C."/>
        </authorList>
    </citation>
    <scope>NUCLEOTIDE SEQUENCE [LARGE SCALE GENOMIC DNA]</scope>
    <source>
        <strain evidence="1 2">Pla52o</strain>
    </source>
</reference>
<dbReference type="Proteomes" id="UP000316304">
    <property type="component" value="Unassembled WGS sequence"/>
</dbReference>
<dbReference type="EMBL" id="SJPT01000004">
    <property type="protein sequence ID" value="TWU22972.1"/>
    <property type="molecule type" value="Genomic_DNA"/>
</dbReference>
<evidence type="ECO:0000313" key="2">
    <source>
        <dbReference type="Proteomes" id="UP000316304"/>
    </source>
</evidence>
<sequence>MSRRYLQAHRAVLEFLRWQDRATISVYEWRLVFQQERTLIFANHTRMPLP</sequence>
<comment type="caution">
    <text evidence="1">The sequence shown here is derived from an EMBL/GenBank/DDBJ whole genome shotgun (WGS) entry which is preliminary data.</text>
</comment>
<dbReference type="AlphaFoldDB" id="A0A5C6CFP5"/>
<evidence type="ECO:0000313" key="1">
    <source>
        <dbReference type="EMBL" id="TWU22972.1"/>
    </source>
</evidence>
<name>A0A5C6CFP5_9BACT</name>
<protein>
    <submittedName>
        <fullName evidence="1">Uncharacterized protein</fullName>
    </submittedName>
</protein>